<keyword evidence="3 6" id="KW-0694">RNA-binding</keyword>
<dbReference type="InterPro" id="IPR019984">
    <property type="entry name" value="Ribosomal_uS17_bact/chlr"/>
</dbReference>
<dbReference type="Pfam" id="PF00366">
    <property type="entry name" value="Ribosomal_S17"/>
    <property type="match status" value="1"/>
</dbReference>
<sequence length="105" mass="11517">MVSPSSNATVPAASRQHQLNGVVVARSGDKTVSVLVTRTMRHPKYGKKMVRSKKYLVHDPDNTLVVGDSAVIQSTRPLSARKRWIAVKREVRRKEHTAAESSAAA</sequence>
<evidence type="ECO:0000256" key="2">
    <source>
        <dbReference type="ARBA" id="ARBA00022730"/>
    </source>
</evidence>
<evidence type="ECO:0000256" key="5">
    <source>
        <dbReference type="ARBA" id="ARBA00023274"/>
    </source>
</evidence>
<proteinExistence type="inferred from homology"/>
<evidence type="ECO:0000256" key="3">
    <source>
        <dbReference type="ARBA" id="ARBA00022884"/>
    </source>
</evidence>
<evidence type="ECO:0000313" key="8">
    <source>
        <dbReference type="Proteomes" id="UP000230731"/>
    </source>
</evidence>
<evidence type="ECO:0000256" key="4">
    <source>
        <dbReference type="ARBA" id="ARBA00022980"/>
    </source>
</evidence>
<gene>
    <name evidence="6" type="primary">rpsQ</name>
    <name evidence="7" type="ORF">COT71_03355</name>
</gene>
<dbReference type="PRINTS" id="PR00973">
    <property type="entry name" value="RIBOSOMALS17"/>
</dbReference>
<dbReference type="GO" id="GO:0022627">
    <property type="term" value="C:cytosolic small ribosomal subunit"/>
    <property type="evidence" value="ECO:0007669"/>
    <property type="project" value="TreeGrafter"/>
</dbReference>
<comment type="function">
    <text evidence="6">One of the primary rRNA binding proteins, it binds specifically to the 5'-end of 16S ribosomal RNA.</text>
</comment>
<dbReference type="Gene3D" id="2.40.50.140">
    <property type="entry name" value="Nucleic acid-binding proteins"/>
    <property type="match status" value="1"/>
</dbReference>
<accession>A0A2M6WYS7</accession>
<dbReference type="AlphaFoldDB" id="A0A2M6WYS7"/>
<comment type="caution">
    <text evidence="7">The sequence shown here is derived from an EMBL/GenBank/DDBJ whole genome shotgun (WGS) entry which is preliminary data.</text>
</comment>
<reference evidence="8" key="1">
    <citation type="submission" date="2017-09" db="EMBL/GenBank/DDBJ databases">
        <title>Depth-based differentiation of microbial function through sediment-hosted aquifers and enrichment of novel symbionts in the deep terrestrial subsurface.</title>
        <authorList>
            <person name="Probst A.J."/>
            <person name="Ladd B."/>
            <person name="Jarett J.K."/>
            <person name="Geller-Mcgrath D.E."/>
            <person name="Sieber C.M.K."/>
            <person name="Emerson J.B."/>
            <person name="Anantharaman K."/>
            <person name="Thomas B.C."/>
            <person name="Malmstrom R."/>
            <person name="Stieglmeier M."/>
            <person name="Klingl A."/>
            <person name="Woyke T."/>
            <person name="Ryan C.M."/>
            <person name="Banfield J.F."/>
        </authorList>
    </citation>
    <scope>NUCLEOTIDE SEQUENCE [LARGE SCALE GENOMIC DNA]</scope>
</reference>
<dbReference type="GO" id="GO:0019843">
    <property type="term" value="F:rRNA binding"/>
    <property type="evidence" value="ECO:0007669"/>
    <property type="project" value="UniProtKB-UniRule"/>
</dbReference>
<keyword evidence="2 6" id="KW-0699">rRNA-binding</keyword>
<dbReference type="HAMAP" id="MF_01345_B">
    <property type="entry name" value="Ribosomal_uS17_B"/>
    <property type="match status" value="1"/>
</dbReference>
<protein>
    <recommendedName>
        <fullName evidence="6">Small ribosomal subunit protein uS17</fullName>
    </recommendedName>
</protein>
<dbReference type="InterPro" id="IPR012340">
    <property type="entry name" value="NA-bd_OB-fold"/>
</dbReference>
<evidence type="ECO:0000256" key="1">
    <source>
        <dbReference type="ARBA" id="ARBA00010254"/>
    </source>
</evidence>
<dbReference type="PANTHER" id="PTHR10744">
    <property type="entry name" value="40S RIBOSOMAL PROTEIN S11 FAMILY MEMBER"/>
    <property type="match status" value="1"/>
</dbReference>
<evidence type="ECO:0000256" key="6">
    <source>
        <dbReference type="HAMAP-Rule" id="MF_01345"/>
    </source>
</evidence>
<dbReference type="PANTHER" id="PTHR10744:SF1">
    <property type="entry name" value="SMALL RIBOSOMAL SUBUNIT PROTEIN US17M"/>
    <property type="match status" value="1"/>
</dbReference>
<keyword evidence="5 6" id="KW-0687">Ribonucleoprotein</keyword>
<dbReference type="GO" id="GO:0006412">
    <property type="term" value="P:translation"/>
    <property type="evidence" value="ECO:0007669"/>
    <property type="project" value="UniProtKB-UniRule"/>
</dbReference>
<dbReference type="InterPro" id="IPR000266">
    <property type="entry name" value="Ribosomal_uS17"/>
</dbReference>
<dbReference type="EMBL" id="PEZP01000039">
    <property type="protein sequence ID" value="PIT97952.1"/>
    <property type="molecule type" value="Genomic_DNA"/>
</dbReference>
<keyword evidence="4 6" id="KW-0689">Ribosomal protein</keyword>
<dbReference type="GO" id="GO:0003735">
    <property type="term" value="F:structural constituent of ribosome"/>
    <property type="evidence" value="ECO:0007669"/>
    <property type="project" value="InterPro"/>
</dbReference>
<name>A0A2M6WYS7_9BACT</name>
<dbReference type="SUPFAM" id="SSF50249">
    <property type="entry name" value="Nucleic acid-binding proteins"/>
    <property type="match status" value="1"/>
</dbReference>
<comment type="similarity">
    <text evidence="1 6">Belongs to the universal ribosomal protein uS17 family.</text>
</comment>
<evidence type="ECO:0000313" key="7">
    <source>
        <dbReference type="EMBL" id="PIT97952.1"/>
    </source>
</evidence>
<dbReference type="NCBIfam" id="NF004123">
    <property type="entry name" value="PRK05610.1"/>
    <property type="match status" value="1"/>
</dbReference>
<dbReference type="Proteomes" id="UP000230731">
    <property type="component" value="Unassembled WGS sequence"/>
</dbReference>
<organism evidence="7 8">
    <name type="scientific">Candidatus Andersenbacteria bacterium CG10_big_fil_rev_8_21_14_0_10_54_11</name>
    <dbReference type="NCBI Taxonomy" id="1974485"/>
    <lineage>
        <taxon>Bacteria</taxon>
        <taxon>Candidatus Anderseniibacteriota</taxon>
    </lineage>
</organism>
<dbReference type="CDD" id="cd00364">
    <property type="entry name" value="Ribosomal_uS17"/>
    <property type="match status" value="1"/>
</dbReference>
<comment type="subunit">
    <text evidence="6">Part of the 30S ribosomal subunit.</text>
</comment>